<evidence type="ECO:0000256" key="1">
    <source>
        <dbReference type="SAM" id="Phobius"/>
    </source>
</evidence>
<evidence type="ECO:0000313" key="3">
    <source>
        <dbReference type="Proteomes" id="UP000466730"/>
    </source>
</evidence>
<keyword evidence="3" id="KW-1185">Reference proteome</keyword>
<feature type="transmembrane region" description="Helical" evidence="1">
    <location>
        <begin position="120"/>
        <end position="138"/>
    </location>
</feature>
<feature type="transmembrane region" description="Helical" evidence="1">
    <location>
        <begin position="49"/>
        <end position="70"/>
    </location>
</feature>
<sequence length="139" mass="15461">MEYKIVDEEFVREVRPGPKRDRRAFWASPRLHAVTPDVTLKHWDGVPPYAVIAFIGYLIALVLVFSNQIVPYCIANFAEPQNCAPIFDRILPIVLASIVVAPAISGAVRRMGGNRTAGFLFALTAVAMPPLMLGWHYLV</sequence>
<protein>
    <submittedName>
        <fullName evidence="2">Uncharacterized protein</fullName>
    </submittedName>
</protein>
<organism evidence="2 3">
    <name type="scientific">Rhodovulum strictum</name>
    <dbReference type="NCBI Taxonomy" id="58314"/>
    <lineage>
        <taxon>Bacteria</taxon>
        <taxon>Pseudomonadati</taxon>
        <taxon>Pseudomonadota</taxon>
        <taxon>Alphaproteobacteria</taxon>
        <taxon>Rhodobacterales</taxon>
        <taxon>Paracoccaceae</taxon>
        <taxon>Rhodovulum</taxon>
    </lineage>
</organism>
<feature type="transmembrane region" description="Helical" evidence="1">
    <location>
        <begin position="90"/>
        <end position="108"/>
    </location>
</feature>
<proteinExistence type="predicted"/>
<keyword evidence="1" id="KW-1133">Transmembrane helix</keyword>
<evidence type="ECO:0000313" key="2">
    <source>
        <dbReference type="EMBL" id="MRH20591.1"/>
    </source>
</evidence>
<dbReference type="AlphaFoldDB" id="A0A844B387"/>
<dbReference type="EMBL" id="WJPO01000006">
    <property type="protein sequence ID" value="MRH20591.1"/>
    <property type="molecule type" value="Genomic_DNA"/>
</dbReference>
<dbReference type="RefSeq" id="WP_153747894.1">
    <property type="nucleotide sequence ID" value="NZ_BAAADI010000008.1"/>
</dbReference>
<reference evidence="2 3" key="1">
    <citation type="submission" date="2019-11" db="EMBL/GenBank/DDBJ databases">
        <title>Draft Whole-Genome sequence of the marine photosynthetic bacterium Rhodovulum strictum DSM 11289.</title>
        <authorList>
            <person name="Kyndt J.A."/>
            <person name="Meyer T.E."/>
        </authorList>
    </citation>
    <scope>NUCLEOTIDE SEQUENCE [LARGE SCALE GENOMIC DNA]</scope>
    <source>
        <strain evidence="2 3">DSM 11289</strain>
    </source>
</reference>
<keyword evidence="1" id="KW-0472">Membrane</keyword>
<dbReference type="Proteomes" id="UP000466730">
    <property type="component" value="Unassembled WGS sequence"/>
</dbReference>
<accession>A0A844B387</accession>
<dbReference type="OrthoDB" id="7857810at2"/>
<gene>
    <name evidence="2" type="ORF">GH815_06270</name>
</gene>
<name>A0A844B387_9RHOB</name>
<keyword evidence="1" id="KW-0812">Transmembrane</keyword>
<comment type="caution">
    <text evidence="2">The sequence shown here is derived from an EMBL/GenBank/DDBJ whole genome shotgun (WGS) entry which is preliminary data.</text>
</comment>